<dbReference type="EMBL" id="CP059833">
    <property type="protein sequence ID" value="QMV85723.1"/>
    <property type="molecule type" value="Genomic_DNA"/>
</dbReference>
<feature type="region of interest" description="Disordered" evidence="1">
    <location>
        <begin position="162"/>
        <end position="189"/>
    </location>
</feature>
<dbReference type="Proteomes" id="UP000515570">
    <property type="component" value="Chromosome"/>
</dbReference>
<organism evidence="2 3">
    <name type="scientific">Corynebacterium hindlerae</name>
    <dbReference type="NCBI Taxonomy" id="699041"/>
    <lineage>
        <taxon>Bacteria</taxon>
        <taxon>Bacillati</taxon>
        <taxon>Actinomycetota</taxon>
        <taxon>Actinomycetes</taxon>
        <taxon>Mycobacteriales</taxon>
        <taxon>Corynebacteriaceae</taxon>
        <taxon>Corynebacterium</taxon>
    </lineage>
</organism>
<reference evidence="2 3" key="1">
    <citation type="submission" date="2020-07" db="EMBL/GenBank/DDBJ databases">
        <title>non toxigenic Corynebacterium sp. nov from a clinical source.</title>
        <authorList>
            <person name="Bernier A.-M."/>
            <person name="Bernard K."/>
        </authorList>
    </citation>
    <scope>NUCLEOTIDE SEQUENCE [LARGE SCALE GENOMIC DNA]</scope>
    <source>
        <strain evidence="3">NML 93-0612</strain>
    </source>
</reference>
<evidence type="ECO:0000313" key="3">
    <source>
        <dbReference type="Proteomes" id="UP000515570"/>
    </source>
</evidence>
<feature type="compositionally biased region" description="Basic and acidic residues" evidence="1">
    <location>
        <begin position="162"/>
        <end position="184"/>
    </location>
</feature>
<accession>A0A7G5FGI2</accession>
<keyword evidence="3" id="KW-1185">Reference proteome</keyword>
<dbReference type="AlphaFoldDB" id="A0A7G5FGI2"/>
<name>A0A7G5FGI2_9CORY</name>
<evidence type="ECO:0000256" key="1">
    <source>
        <dbReference type="SAM" id="MobiDB-lite"/>
    </source>
</evidence>
<dbReference type="Pfam" id="PF25310">
    <property type="entry name" value="VG15"/>
    <property type="match status" value="1"/>
</dbReference>
<evidence type="ECO:0000313" key="2">
    <source>
        <dbReference type="EMBL" id="QMV85723.1"/>
    </source>
</evidence>
<gene>
    <name evidence="2" type="ORF">HW450_03035</name>
</gene>
<dbReference type="RefSeq" id="WP_182386544.1">
    <property type="nucleotide sequence ID" value="NZ_CP059833.1"/>
</dbReference>
<sequence>MTNRVVADPARRTVMMGTLKAGTAYARVPEPGACAFCLMLGSRGAVYDHETVFGEVGRYHDNCRCLAIEVTGRAPLPQINQDLMAQVKVFDRELGRPADVKDWRQWVDASRQQAGQDTMWPRLKYVRLPRYKGDGLSTVFPGEKLPPLDNMPGHVLHGWRDKPKKDGSGWPHDESLADGHRWDTQRSGASTFPREWTDQKVVNAVRDTIEKPDTVLSKEYSRSVWKEIDGVVVYAKWAVLPGGRLIFVESYPVDQLNRR</sequence>
<dbReference type="InterPro" id="IPR057369">
    <property type="entry name" value="VG15"/>
</dbReference>
<proteinExistence type="predicted"/>
<evidence type="ECO:0008006" key="4">
    <source>
        <dbReference type="Google" id="ProtNLM"/>
    </source>
</evidence>
<protein>
    <recommendedName>
        <fullName evidence="4">Bacterial EndoU nuclease domain-containing protein</fullName>
    </recommendedName>
</protein>